<evidence type="ECO:0000313" key="1">
    <source>
        <dbReference type="EMBL" id="CAI9956223.1"/>
    </source>
</evidence>
<dbReference type="Gene3D" id="3.30.40.10">
    <property type="entry name" value="Zinc/RING finger domain, C3HC4 (zinc finger)"/>
    <property type="match status" value="1"/>
</dbReference>
<dbReference type="InterPro" id="IPR013083">
    <property type="entry name" value="Znf_RING/FYVE/PHD"/>
</dbReference>
<proteinExistence type="predicted"/>
<dbReference type="AlphaFoldDB" id="A0AA86QL11"/>
<sequence>MSFTPQLITQISQLNATSDTQSIYLNPAQFFQQTIIPVSQLESIVPANYCPLNKTTNENTEVDSESIKQGPCPFKHQGCNEIIFEQNEQKHIQSCQFSTVKCPYCLVQGIRATFDGHFAVCQQLPCQCKLCNQNIQITKIAEHVQQFHPKCEFCNTRKHSVDDVYHKQHKCIVPNCDVLVSDCTLKSHLQDCKYGFIHTSYLVQRKKQALQFLQQKQNESTKIEIEIQALEKDLNLSKDIQNKMKETQLQRDRIKAVEQKTSFNLLNISHIINPIERVNITYELLKLAINFNQLDQEMYLSPNYVSCDQNMQIEVQLRTKQQFEFDVIEIKDLYEPFMSQMSNLSNISKLMLSFAIILKHYLIENVDLVVSDIELSIHKIFQQFYDQIIFMLEHNMEFKTTFLLIFEVIFDDFINLQSQQLKKLNINVEMLKFFAFNQQNINELQLLQSAKPVVQSLEVISELVQDLDLPIIKYTQYDQTLLYFSSNSAIVALNSMERTLLDQYDYIYTKSQDQLFLLGVKVFLRLNLWASGQFMARVLIIDPNVNTKLLNCLIPQDSVKLHFLSNNGFQSTIDIEPIIARLNNLQDLKIQSIPTQFEVTQNGLIQSLPVSLVSFEIHNLRFAGAGAEICLNLPQLRNLHLNVELCYPSQLQFIQQNITTLKLSLKSSGSRKMLYEADIPLLFKGIRQLQSLENFELDLNFDFNVSARGALELVQSLNSLKRLETVILIKTNLQKEAINQLCSLQLKETGNLDLSFNYLGSVETSELRQLLSQKLKKLVLNKIRLDNEILQKLGKDFRFKCQILEIKGNKLNEDDAKLLQRMCQDCIQVNITGNQLQSSPDQKDPKWILE</sequence>
<comment type="caution">
    <text evidence="1">The sequence shown here is derived from an EMBL/GenBank/DDBJ whole genome shotgun (WGS) entry which is preliminary data.</text>
</comment>
<dbReference type="Proteomes" id="UP001642409">
    <property type="component" value="Unassembled WGS sequence"/>
</dbReference>
<organism evidence="1">
    <name type="scientific">Hexamita inflata</name>
    <dbReference type="NCBI Taxonomy" id="28002"/>
    <lineage>
        <taxon>Eukaryota</taxon>
        <taxon>Metamonada</taxon>
        <taxon>Diplomonadida</taxon>
        <taxon>Hexamitidae</taxon>
        <taxon>Hexamitinae</taxon>
        <taxon>Hexamita</taxon>
    </lineage>
</organism>
<name>A0AA86QL11_9EUKA</name>
<dbReference type="EMBL" id="CATOUU010000871">
    <property type="protein sequence ID" value="CAI9956223.1"/>
    <property type="molecule type" value="Genomic_DNA"/>
</dbReference>
<dbReference type="SUPFAM" id="SSF49599">
    <property type="entry name" value="TRAF domain-like"/>
    <property type="match status" value="1"/>
</dbReference>
<gene>
    <name evidence="2" type="ORF">HINF_LOCUS24657</name>
    <name evidence="1" type="ORF">HINF_LOCUS43868</name>
</gene>
<keyword evidence="3" id="KW-1185">Reference proteome</keyword>
<evidence type="ECO:0000313" key="3">
    <source>
        <dbReference type="Proteomes" id="UP001642409"/>
    </source>
</evidence>
<protein>
    <recommendedName>
        <fullName evidence="4">TRAF-type domain-containing protein</fullName>
    </recommendedName>
</protein>
<evidence type="ECO:0008006" key="4">
    <source>
        <dbReference type="Google" id="ProtNLM"/>
    </source>
</evidence>
<reference evidence="1" key="1">
    <citation type="submission" date="2023-06" db="EMBL/GenBank/DDBJ databases">
        <authorList>
            <person name="Kurt Z."/>
        </authorList>
    </citation>
    <scope>NUCLEOTIDE SEQUENCE</scope>
</reference>
<accession>A0AA86QL11</accession>
<dbReference type="SUPFAM" id="SSF52047">
    <property type="entry name" value="RNI-like"/>
    <property type="match status" value="1"/>
</dbReference>
<reference evidence="2 3" key="2">
    <citation type="submission" date="2024-07" db="EMBL/GenBank/DDBJ databases">
        <authorList>
            <person name="Akdeniz Z."/>
        </authorList>
    </citation>
    <scope>NUCLEOTIDE SEQUENCE [LARGE SCALE GENOMIC DNA]</scope>
</reference>
<evidence type="ECO:0000313" key="2">
    <source>
        <dbReference type="EMBL" id="CAL6015243.1"/>
    </source>
</evidence>
<dbReference type="EMBL" id="CAXDID020000072">
    <property type="protein sequence ID" value="CAL6015243.1"/>
    <property type="molecule type" value="Genomic_DNA"/>
</dbReference>